<dbReference type="PRINTS" id="PR00507">
    <property type="entry name" value="N12N6MTFRASE"/>
</dbReference>
<accession>K9UGK8</accession>
<name>K9UGK8_CHAP6</name>
<dbReference type="REBASE" id="57864">
    <property type="entry name" value="Cmi6605ORF2523P"/>
</dbReference>
<evidence type="ECO:0000259" key="5">
    <source>
        <dbReference type="Pfam" id="PF20464"/>
    </source>
</evidence>
<dbReference type="InterPro" id="IPR029063">
    <property type="entry name" value="SAM-dependent_MTases_sf"/>
</dbReference>
<evidence type="ECO:0000256" key="2">
    <source>
        <dbReference type="ARBA" id="ARBA00022603"/>
    </source>
</evidence>
<dbReference type="PATRIC" id="fig|1173020.3.peg.2874"/>
<reference evidence="9 10" key="1">
    <citation type="submission" date="2012-05" db="EMBL/GenBank/DDBJ databases">
        <title>Finished chromosome of genome of Chamaesiphon sp. PCC 6605.</title>
        <authorList>
            <consortium name="US DOE Joint Genome Institute"/>
            <person name="Gugger M."/>
            <person name="Coursin T."/>
            <person name="Rippka R."/>
            <person name="Tandeau De Marsac N."/>
            <person name="Huntemann M."/>
            <person name="Wei C.-L."/>
            <person name="Han J."/>
            <person name="Detter J.C."/>
            <person name="Han C."/>
            <person name="Tapia R."/>
            <person name="Chen A."/>
            <person name="Kyrpides N."/>
            <person name="Mavromatis K."/>
            <person name="Markowitz V."/>
            <person name="Szeto E."/>
            <person name="Ivanova N."/>
            <person name="Pagani I."/>
            <person name="Pati A."/>
            <person name="Goodwin L."/>
            <person name="Nordberg H.P."/>
            <person name="Cantor M.N."/>
            <person name="Hua S.X."/>
            <person name="Woyke T."/>
            <person name="Kerfeld C.A."/>
        </authorList>
    </citation>
    <scope>NUCLEOTIDE SEQUENCE [LARGE SCALE GENOMIC DNA]</scope>
    <source>
        <strain evidence="10">ATCC 27169 / PCC 6605</strain>
    </source>
</reference>
<dbReference type="Proteomes" id="UP000010366">
    <property type="component" value="Chromosome"/>
</dbReference>
<evidence type="ECO:0000256" key="3">
    <source>
        <dbReference type="ARBA" id="ARBA00022679"/>
    </source>
</evidence>
<dbReference type="AlphaFoldDB" id="K9UGK8"/>
<dbReference type="RefSeq" id="WP_015159723.1">
    <property type="nucleotide sequence ID" value="NC_019697.1"/>
</dbReference>
<keyword evidence="2" id="KW-0489">Methyltransferase</keyword>
<feature type="domain" description="MmeI-like N-terminal" evidence="5">
    <location>
        <begin position="9"/>
        <end position="210"/>
    </location>
</feature>
<dbReference type="Pfam" id="PF20465">
    <property type="entry name" value="MmeI_hel"/>
    <property type="match status" value="1"/>
</dbReference>
<gene>
    <name evidence="9" type="ORF">Cha6605_2523</name>
</gene>
<evidence type="ECO:0000313" key="10">
    <source>
        <dbReference type="Proteomes" id="UP000010366"/>
    </source>
</evidence>
<evidence type="ECO:0000259" key="6">
    <source>
        <dbReference type="Pfam" id="PF20465"/>
    </source>
</evidence>
<dbReference type="InterPro" id="IPR046816">
    <property type="entry name" value="MmeI_Mtase"/>
</dbReference>
<dbReference type="OrthoDB" id="32195at2"/>
<dbReference type="InterPro" id="IPR046820">
    <property type="entry name" value="MmeI_TRD"/>
</dbReference>
<dbReference type="HOGENOM" id="CLU_005831_1_0_3"/>
<dbReference type="PANTHER" id="PTHR33841:SF1">
    <property type="entry name" value="DNA METHYLTRANSFERASE A"/>
    <property type="match status" value="1"/>
</dbReference>
<dbReference type="STRING" id="1173020.Cha6605_2523"/>
<dbReference type="GO" id="GO:0003676">
    <property type="term" value="F:nucleic acid binding"/>
    <property type="evidence" value="ECO:0007669"/>
    <property type="project" value="InterPro"/>
</dbReference>
<evidence type="ECO:0000256" key="1">
    <source>
        <dbReference type="ARBA" id="ARBA00011900"/>
    </source>
</evidence>
<dbReference type="EMBL" id="CP003600">
    <property type="protein sequence ID" value="AFY93576.1"/>
    <property type="molecule type" value="Genomic_DNA"/>
</dbReference>
<dbReference type="Pfam" id="PF20466">
    <property type="entry name" value="MmeI_TRD"/>
    <property type="match status" value="1"/>
</dbReference>
<dbReference type="Gene3D" id="3.40.50.150">
    <property type="entry name" value="Vaccinia Virus protein VP39"/>
    <property type="match status" value="1"/>
</dbReference>
<feature type="domain" description="MmeI-like helicase spacer" evidence="6">
    <location>
        <begin position="215"/>
        <end position="286"/>
    </location>
</feature>
<evidence type="ECO:0000256" key="4">
    <source>
        <dbReference type="ARBA" id="ARBA00047942"/>
    </source>
</evidence>
<dbReference type="EC" id="2.1.1.72" evidence="1"/>
<dbReference type="InterPro" id="IPR046819">
    <property type="entry name" value="MmeI_hel"/>
</dbReference>
<comment type="catalytic activity">
    <reaction evidence="4">
        <text>a 2'-deoxyadenosine in DNA + S-adenosyl-L-methionine = an N(6)-methyl-2'-deoxyadenosine in DNA + S-adenosyl-L-homocysteine + H(+)</text>
        <dbReference type="Rhea" id="RHEA:15197"/>
        <dbReference type="Rhea" id="RHEA-COMP:12418"/>
        <dbReference type="Rhea" id="RHEA-COMP:12419"/>
        <dbReference type="ChEBI" id="CHEBI:15378"/>
        <dbReference type="ChEBI" id="CHEBI:57856"/>
        <dbReference type="ChEBI" id="CHEBI:59789"/>
        <dbReference type="ChEBI" id="CHEBI:90615"/>
        <dbReference type="ChEBI" id="CHEBI:90616"/>
        <dbReference type="EC" id="2.1.1.72"/>
    </reaction>
</comment>
<organism evidence="9 10">
    <name type="scientific">Chamaesiphon minutus (strain ATCC 27169 / PCC 6605)</name>
    <dbReference type="NCBI Taxonomy" id="1173020"/>
    <lineage>
        <taxon>Bacteria</taxon>
        <taxon>Bacillati</taxon>
        <taxon>Cyanobacteriota</taxon>
        <taxon>Cyanophyceae</taxon>
        <taxon>Gomontiellales</taxon>
        <taxon>Chamaesiphonaceae</taxon>
        <taxon>Chamaesiphon</taxon>
    </lineage>
</organism>
<dbReference type="SUPFAM" id="SSF53335">
    <property type="entry name" value="S-adenosyl-L-methionine-dependent methyltransferases"/>
    <property type="match status" value="1"/>
</dbReference>
<dbReference type="InterPro" id="IPR050953">
    <property type="entry name" value="N4_N6_ade-DNA_methylase"/>
</dbReference>
<sequence>MNDVDRQRVADFLNKWLGSEGNERANYQTFFGDLCVALNVPAPPPKGSEEGDRYCFDKNIKFFSEKAETTRFADFYKESHFLIEAKQGSTNSSKGHGKRGTKGYRDEMQKAFNQAKSYAYNRMLPSLPPFLLTCDIGSHFEVWQGFSGEYGSYGARQTINLKDLAQPEIFDRFVAIFTDPQSLNPEKYRARVTREVAAELAKLSRWLEEQGYEAHATANFLMRCIFTMFAEDVELLKGEVFTKALRDRWIPNPHTFKPEIEQLWQTMNTGGTFGFERILRFNGSFFEDATAFELPKEQLEVLYAAAAKDWSQVEPAIFGTLLERALEKKERSRLGAHYTPRSYVERLVRPVVMEPLRQQWDEVELELRRILVTPEGKEPTGLQQKKAEQEIAQFLTQLRQVRILDPACGTGNFLYVTLDLLKGLEQEAIARLVDVAGNVQLNVLEQVNPAQFLGIEINPRAAAIAELVIWIGYLQWYFKRYGNAAPPEPVLQAFGNIECRDAVLAYDGREPDLDPKTGEVRSRWGGKMMKHPVTGEDVPDPLDRVVIYKYLNARAAEWPEADYIVSNPPFIGKINMRESLGDGYTETLRRINKSIPDSVDLVMYWWNQAAELTHQSKVKRFGFISTNSISQTYNRRVIESYLEAKKNPLKLFFAVPDHPWIDAQDGASIRIAITAATTMIQPGTLAEVIAEAKNSNEEASLLFSFNYGCITPSLTVNVDLASVKSLKSNSGMACVGYQPTGQGFIVDRESANKLNIELGSKDSVILPLLSGRDITQKHRNLYAIDLFGLEIEKVQEEYPLIFQWLIDRVKPEREQNNNPTLRKHWWTFEKSRNTFRPAIKIINRFIVTSLTSKHRFFTFEMSRTIADSTTVIFALDNGFHFGVISSQIHVLWATEAGSRLGIGNDPRYIKTVCFDPFPFPDPTPEQKQKIRELGDRLDSHRKQVQAAHPDITITGMYNLLEKLRAGEPFTDADRAYNNRALVSTLKQIHDDLDTAVFAAYGWQDLAGKPTTEITETILERLVALNAERAAEERNGHIRWLRPEYQAPEQVQSTQTTLAGIGDEAETITTPVEQQKWPSQPKDQLAAIRDLLRSSSGAWTVVQIANQFTGKNTQKKLEAVGENLDRLEWFGLLVKREDTGITYWQYAELQQTA</sequence>
<evidence type="ECO:0000259" key="8">
    <source>
        <dbReference type="Pfam" id="PF20473"/>
    </source>
</evidence>
<dbReference type="InterPro" id="IPR002052">
    <property type="entry name" value="DNA_methylase_N6_adenine_CS"/>
</dbReference>
<dbReference type="GO" id="GO:0009007">
    <property type="term" value="F:site-specific DNA-methyltransferase (adenine-specific) activity"/>
    <property type="evidence" value="ECO:0007669"/>
    <property type="project" value="UniProtKB-EC"/>
</dbReference>
<evidence type="ECO:0000259" key="7">
    <source>
        <dbReference type="Pfam" id="PF20466"/>
    </source>
</evidence>
<dbReference type="GO" id="GO:0032259">
    <property type="term" value="P:methylation"/>
    <property type="evidence" value="ECO:0007669"/>
    <property type="project" value="UniProtKB-KW"/>
</dbReference>
<dbReference type="Pfam" id="PF20464">
    <property type="entry name" value="MmeI_N"/>
    <property type="match status" value="1"/>
</dbReference>
<dbReference type="PROSITE" id="PS00092">
    <property type="entry name" value="N6_MTASE"/>
    <property type="match status" value="1"/>
</dbReference>
<dbReference type="PANTHER" id="PTHR33841">
    <property type="entry name" value="DNA METHYLTRANSFERASE YEEA-RELATED"/>
    <property type="match status" value="1"/>
</dbReference>
<dbReference type="InterPro" id="IPR046817">
    <property type="entry name" value="MmeI_N"/>
</dbReference>
<dbReference type="Pfam" id="PF20473">
    <property type="entry name" value="MmeI_Mtase"/>
    <property type="match status" value="1"/>
</dbReference>
<keyword evidence="10" id="KW-1185">Reference proteome</keyword>
<dbReference type="eggNOG" id="COG1002">
    <property type="taxonomic scope" value="Bacteria"/>
</dbReference>
<keyword evidence="3" id="KW-0808">Transferase</keyword>
<proteinExistence type="predicted"/>
<evidence type="ECO:0000313" key="9">
    <source>
        <dbReference type="EMBL" id="AFY93576.1"/>
    </source>
</evidence>
<protein>
    <recommendedName>
        <fullName evidence="1">site-specific DNA-methyltransferase (adenine-specific)</fullName>
        <ecNumber evidence="1">2.1.1.72</ecNumber>
    </recommendedName>
</protein>
<dbReference type="KEGG" id="cmp:Cha6605_2523"/>
<feature type="domain" description="MmeI-like DNA-methyltransferase" evidence="8">
    <location>
        <begin position="385"/>
        <end position="675"/>
    </location>
</feature>
<feature type="domain" description="MmeI-like target recognition" evidence="7">
    <location>
        <begin position="735"/>
        <end position="921"/>
    </location>
</feature>